<dbReference type="RefSeq" id="WP_051313892.1">
    <property type="nucleotide sequence ID" value="NZ_AUBJ02000001.1"/>
</dbReference>
<dbReference type="EMBL" id="AUBJ02000001">
    <property type="protein sequence ID" value="MCP2333969.1"/>
    <property type="molecule type" value="Genomic_DNA"/>
</dbReference>
<dbReference type="InterPro" id="IPR007278">
    <property type="entry name" value="DUF397"/>
</dbReference>
<evidence type="ECO:0000313" key="4">
    <source>
        <dbReference type="Proteomes" id="UP000791080"/>
    </source>
</evidence>
<evidence type="ECO:0000256" key="1">
    <source>
        <dbReference type="SAM" id="MobiDB-lite"/>
    </source>
</evidence>
<reference evidence="3 4" key="2">
    <citation type="submission" date="2022-06" db="EMBL/GenBank/DDBJ databases">
        <title>Genomic Encyclopedia of Type Strains, Phase I: the one thousand microbial genomes (KMG-I) project.</title>
        <authorList>
            <person name="Kyrpides N."/>
        </authorList>
    </citation>
    <scope>NUCLEOTIDE SEQUENCE [LARGE SCALE GENOMIC DNA]</scope>
    <source>
        <strain evidence="3 4">DSM 43889</strain>
    </source>
</reference>
<feature type="region of interest" description="Disordered" evidence="1">
    <location>
        <begin position="1"/>
        <end position="26"/>
    </location>
</feature>
<feature type="compositionally biased region" description="Polar residues" evidence="1">
    <location>
        <begin position="1"/>
        <end position="11"/>
    </location>
</feature>
<accession>A0ABT1JN62</accession>
<name>A0ABT1JN62_ACTCY</name>
<comment type="caution">
    <text evidence="3">The sequence shown here is derived from an EMBL/GenBank/DDBJ whole genome shotgun (WGS) entry which is preliminary data.</text>
</comment>
<dbReference type="Proteomes" id="UP000791080">
    <property type="component" value="Unassembled WGS sequence"/>
</dbReference>
<reference evidence="3 4" key="1">
    <citation type="submission" date="2013-07" db="EMBL/GenBank/DDBJ databases">
        <authorList>
            <consortium name="DOE Joint Genome Institute"/>
            <person name="Reeve W."/>
            <person name="Huntemann M."/>
            <person name="Han J."/>
            <person name="Chen A."/>
            <person name="Kyrpides N."/>
            <person name="Mavromatis K."/>
            <person name="Markowitz V."/>
            <person name="Palaniappan K."/>
            <person name="Ivanova N."/>
            <person name="Schaumberg A."/>
            <person name="Pati A."/>
            <person name="Liolios K."/>
            <person name="Nordberg H.P."/>
            <person name="Cantor M.N."/>
            <person name="Hua S.X."/>
            <person name="Woyke T."/>
        </authorList>
    </citation>
    <scope>NUCLEOTIDE SEQUENCE [LARGE SCALE GENOMIC DNA]</scope>
    <source>
        <strain evidence="3 4">DSM 43889</strain>
    </source>
</reference>
<sequence>MKGRTNVTQTLKGWRKSSRSGPNGGCVEVGGAPGIVGIRDTKKRDAGTLVVGRDSFAAFIAAVKSDRF</sequence>
<organism evidence="3 4">
    <name type="scientific">Actinoalloteichus caeruleus DSM 43889</name>
    <dbReference type="NCBI Taxonomy" id="1120930"/>
    <lineage>
        <taxon>Bacteria</taxon>
        <taxon>Bacillati</taxon>
        <taxon>Actinomycetota</taxon>
        <taxon>Actinomycetes</taxon>
        <taxon>Pseudonocardiales</taxon>
        <taxon>Pseudonocardiaceae</taxon>
        <taxon>Actinoalloteichus</taxon>
        <taxon>Actinoalloteichus cyanogriseus</taxon>
    </lineage>
</organism>
<evidence type="ECO:0000313" key="3">
    <source>
        <dbReference type="EMBL" id="MCP2333969.1"/>
    </source>
</evidence>
<proteinExistence type="predicted"/>
<protein>
    <recommendedName>
        <fullName evidence="2">DUF397 domain-containing protein</fullName>
    </recommendedName>
</protein>
<keyword evidence="4" id="KW-1185">Reference proteome</keyword>
<feature type="domain" description="DUF397" evidence="2">
    <location>
        <begin position="13"/>
        <end position="64"/>
    </location>
</feature>
<gene>
    <name evidence="3" type="ORF">G443_004239</name>
</gene>
<evidence type="ECO:0000259" key="2">
    <source>
        <dbReference type="Pfam" id="PF04149"/>
    </source>
</evidence>
<dbReference type="Pfam" id="PF04149">
    <property type="entry name" value="DUF397"/>
    <property type="match status" value="1"/>
</dbReference>